<organism evidence="1 2">
    <name type="scientific">Trichonephila clavata</name>
    <name type="common">Joro spider</name>
    <name type="synonym">Nephila clavata</name>
    <dbReference type="NCBI Taxonomy" id="2740835"/>
    <lineage>
        <taxon>Eukaryota</taxon>
        <taxon>Metazoa</taxon>
        <taxon>Ecdysozoa</taxon>
        <taxon>Arthropoda</taxon>
        <taxon>Chelicerata</taxon>
        <taxon>Arachnida</taxon>
        <taxon>Araneae</taxon>
        <taxon>Araneomorphae</taxon>
        <taxon>Entelegynae</taxon>
        <taxon>Araneoidea</taxon>
        <taxon>Nephilidae</taxon>
        <taxon>Trichonephila</taxon>
    </lineage>
</organism>
<protein>
    <submittedName>
        <fullName evidence="1">Uncharacterized protein</fullName>
    </submittedName>
</protein>
<comment type="caution">
    <text evidence="1">The sequence shown here is derived from an EMBL/GenBank/DDBJ whole genome shotgun (WGS) entry which is preliminary data.</text>
</comment>
<dbReference type="Proteomes" id="UP000887116">
    <property type="component" value="Unassembled WGS sequence"/>
</dbReference>
<accession>A0A8X6KZG1</accession>
<name>A0A8X6KZG1_TRICU</name>
<evidence type="ECO:0000313" key="1">
    <source>
        <dbReference type="EMBL" id="GFQ87993.1"/>
    </source>
</evidence>
<keyword evidence="2" id="KW-1185">Reference proteome</keyword>
<dbReference type="AlphaFoldDB" id="A0A8X6KZG1"/>
<reference evidence="1" key="1">
    <citation type="submission" date="2020-07" db="EMBL/GenBank/DDBJ databases">
        <title>Multicomponent nature underlies the extraordinary mechanical properties of spider dragline silk.</title>
        <authorList>
            <person name="Kono N."/>
            <person name="Nakamura H."/>
            <person name="Mori M."/>
            <person name="Yoshida Y."/>
            <person name="Ohtoshi R."/>
            <person name="Malay A.D."/>
            <person name="Moran D.A.P."/>
            <person name="Tomita M."/>
            <person name="Numata K."/>
            <person name="Arakawa K."/>
        </authorList>
    </citation>
    <scope>NUCLEOTIDE SEQUENCE</scope>
</reference>
<proteinExistence type="predicted"/>
<sequence length="105" mass="12370">MNTLNDDQLWRACIFQNHDCWSWTPGRAREPIFEEGVLHDADRNCGSSIRILGISTERQLSIVYCRMNPYFRFMGRECSYCSQMIIHDVSHLRNSLLTNVWHTCT</sequence>
<dbReference type="EMBL" id="BMAO01003460">
    <property type="protein sequence ID" value="GFQ87993.1"/>
    <property type="molecule type" value="Genomic_DNA"/>
</dbReference>
<evidence type="ECO:0000313" key="2">
    <source>
        <dbReference type="Proteomes" id="UP000887116"/>
    </source>
</evidence>
<gene>
    <name evidence="1" type="ORF">TNCT_208961</name>
</gene>